<dbReference type="GO" id="GO:0016757">
    <property type="term" value="F:glycosyltransferase activity"/>
    <property type="evidence" value="ECO:0007669"/>
    <property type="project" value="InterPro"/>
</dbReference>
<organism evidence="3 4">
    <name type="scientific">Paenimyroides marinum</name>
    <dbReference type="NCBI Taxonomy" id="1159016"/>
    <lineage>
        <taxon>Bacteria</taxon>
        <taxon>Pseudomonadati</taxon>
        <taxon>Bacteroidota</taxon>
        <taxon>Flavobacteriia</taxon>
        <taxon>Flavobacteriales</taxon>
        <taxon>Flavobacteriaceae</taxon>
        <taxon>Paenimyroides</taxon>
    </lineage>
</organism>
<accession>A0A1H6K720</accession>
<dbReference type="Pfam" id="PF00534">
    <property type="entry name" value="Glycos_transf_1"/>
    <property type="match status" value="1"/>
</dbReference>
<dbReference type="SUPFAM" id="SSF53756">
    <property type="entry name" value="UDP-Glycosyltransferase/glycogen phosphorylase"/>
    <property type="match status" value="1"/>
</dbReference>
<dbReference type="EMBL" id="FNXE01000008">
    <property type="protein sequence ID" value="SEH68244.1"/>
    <property type="molecule type" value="Genomic_DNA"/>
</dbReference>
<dbReference type="AlphaFoldDB" id="A0A1H6K720"/>
<evidence type="ECO:0000313" key="3">
    <source>
        <dbReference type="EMBL" id="SEH68244.1"/>
    </source>
</evidence>
<dbReference type="InterPro" id="IPR001296">
    <property type="entry name" value="Glyco_trans_1"/>
</dbReference>
<evidence type="ECO:0000259" key="1">
    <source>
        <dbReference type="Pfam" id="PF00534"/>
    </source>
</evidence>
<feature type="domain" description="Glycosyl transferase family 1" evidence="1">
    <location>
        <begin position="188"/>
        <end position="346"/>
    </location>
</feature>
<dbReference type="Pfam" id="PF13439">
    <property type="entry name" value="Glyco_transf_4"/>
    <property type="match status" value="1"/>
</dbReference>
<dbReference type="OrthoDB" id="798298at2"/>
<dbReference type="Proteomes" id="UP000199634">
    <property type="component" value="Unassembled WGS sequence"/>
</dbReference>
<feature type="domain" description="Glycosyltransferase subfamily 4-like N-terminal" evidence="2">
    <location>
        <begin position="22"/>
        <end position="178"/>
    </location>
</feature>
<dbReference type="RefSeq" id="WP_091096676.1">
    <property type="nucleotide sequence ID" value="NZ_FNXE01000008.1"/>
</dbReference>
<evidence type="ECO:0000259" key="2">
    <source>
        <dbReference type="Pfam" id="PF13439"/>
    </source>
</evidence>
<dbReference type="Gene3D" id="3.40.50.2000">
    <property type="entry name" value="Glycogen Phosphorylase B"/>
    <property type="match status" value="2"/>
</dbReference>
<sequence>MQIKQHTPKIKICLVNLSLGKGGSERSTALLSQILYDLGVDVHLIILTNEISYPYKGKLLNLGVFKTEKDNLWKKIGRFKKFKAYIKKEKFDFIIDNRPKNNALRELYYLLYLYKKQNIINVVRSCFIDNYIPSSSKTVQQIIFKRTKCFVGVSEEITNKIKERYKIDNVVTIYNPIDEVNITNNDILNKTERYIVFLGRIDDNVKNITLLLNAYKKSRVPLAGIKLKIIGSGPDETIIAKKIQTLGLSEHIIRIDFTPNVEEYLSQALFLVLTSRYEGFPRALIESLSIGTPVVSVNCSSGPAEIIQNEINGLLVENNNIYALTEAMNRMVDDDVLYNRCKTNAQSSVQKFSKKIIAEKWEKLIKELT</sequence>
<name>A0A1H6K720_9FLAO</name>
<gene>
    <name evidence="3" type="ORF">SAMN02927937_00848</name>
</gene>
<keyword evidence="4" id="KW-1185">Reference proteome</keyword>
<proteinExistence type="predicted"/>
<dbReference type="PANTHER" id="PTHR12526">
    <property type="entry name" value="GLYCOSYLTRANSFERASE"/>
    <property type="match status" value="1"/>
</dbReference>
<reference evidence="3 4" key="1">
    <citation type="submission" date="2016-10" db="EMBL/GenBank/DDBJ databases">
        <authorList>
            <person name="de Groot N.N."/>
        </authorList>
    </citation>
    <scope>NUCLEOTIDE SEQUENCE [LARGE SCALE GENOMIC DNA]</scope>
    <source>
        <strain evidence="3 4">CGMCC 1.10825</strain>
    </source>
</reference>
<protein>
    <submittedName>
        <fullName evidence="3">Glycosyltransferase involved in cell wall bisynthesis</fullName>
    </submittedName>
</protein>
<dbReference type="STRING" id="1159016.SAMN02927937_00848"/>
<evidence type="ECO:0000313" key="4">
    <source>
        <dbReference type="Proteomes" id="UP000199634"/>
    </source>
</evidence>
<dbReference type="InterPro" id="IPR028098">
    <property type="entry name" value="Glyco_trans_4-like_N"/>
</dbReference>
<keyword evidence="3" id="KW-0808">Transferase</keyword>